<reference evidence="2" key="1">
    <citation type="submission" date="2020-10" db="EMBL/GenBank/DDBJ databases">
        <title>Genome sequence of the unusual species of purple photosynthetic bacteria, Phaeovibrio sulfidiphilus DSM 23193, type strain.</title>
        <authorList>
            <person name="Kyndt J.A."/>
            <person name="Meyer T.E."/>
        </authorList>
    </citation>
    <scope>NUCLEOTIDE SEQUENCE</scope>
    <source>
        <strain evidence="2">DSM 23193</strain>
    </source>
</reference>
<name>A0A8J6YPH3_9PROT</name>
<gene>
    <name evidence="2" type="ORF">IHV25_04090</name>
</gene>
<dbReference type="AlphaFoldDB" id="A0A8J6YPH3"/>
<organism evidence="2 3">
    <name type="scientific">Phaeovibrio sulfidiphilus</name>
    <dbReference type="NCBI Taxonomy" id="1220600"/>
    <lineage>
        <taxon>Bacteria</taxon>
        <taxon>Pseudomonadati</taxon>
        <taxon>Pseudomonadota</taxon>
        <taxon>Alphaproteobacteria</taxon>
        <taxon>Rhodospirillales</taxon>
        <taxon>Rhodospirillaceae</taxon>
        <taxon>Phaeovibrio</taxon>
    </lineage>
</organism>
<evidence type="ECO:0000313" key="3">
    <source>
        <dbReference type="Proteomes" id="UP000631034"/>
    </source>
</evidence>
<evidence type="ECO:0000313" key="2">
    <source>
        <dbReference type="EMBL" id="MBE1236832.1"/>
    </source>
</evidence>
<accession>A0A8J6YPH3</accession>
<proteinExistence type="predicted"/>
<dbReference type="EMBL" id="JACZHT010000002">
    <property type="protein sequence ID" value="MBE1236832.1"/>
    <property type="molecule type" value="Genomic_DNA"/>
</dbReference>
<evidence type="ECO:0000259" key="1">
    <source>
        <dbReference type="Pfam" id="PF21839"/>
    </source>
</evidence>
<sequence length="74" mass="8338">MSTPANRPPPPMPDEVLYEIRPNGRYLRVAAIDPKTGIEAVSIMPSWAREDTIKENAARKLAWVLQKHRESGGR</sequence>
<keyword evidence="3" id="KW-1185">Reference proteome</keyword>
<protein>
    <recommendedName>
        <fullName evidence="1">DUF6898 domain-containing protein</fullName>
    </recommendedName>
</protein>
<feature type="domain" description="DUF6898" evidence="1">
    <location>
        <begin position="14"/>
        <end position="67"/>
    </location>
</feature>
<dbReference type="RefSeq" id="WP_192533832.1">
    <property type="nucleotide sequence ID" value="NZ_JACZHT010000002.1"/>
</dbReference>
<dbReference type="Proteomes" id="UP000631034">
    <property type="component" value="Unassembled WGS sequence"/>
</dbReference>
<comment type="caution">
    <text evidence="2">The sequence shown here is derived from an EMBL/GenBank/DDBJ whole genome shotgun (WGS) entry which is preliminary data.</text>
</comment>
<dbReference type="Pfam" id="PF21839">
    <property type="entry name" value="DUF6898"/>
    <property type="match status" value="1"/>
</dbReference>
<dbReference type="InterPro" id="IPR054193">
    <property type="entry name" value="DUF6898"/>
</dbReference>